<keyword evidence="10" id="KW-1185">Reference proteome</keyword>
<feature type="domain" description="Carrier" evidence="8">
    <location>
        <begin position="2336"/>
        <end position="2412"/>
    </location>
</feature>
<dbReference type="InterPro" id="IPR009081">
    <property type="entry name" value="PP-bd_ACP"/>
</dbReference>
<dbReference type="Pfam" id="PF00550">
    <property type="entry name" value="PP-binding"/>
    <property type="match status" value="6"/>
</dbReference>
<dbReference type="InterPro" id="IPR036736">
    <property type="entry name" value="ACP-like_sf"/>
</dbReference>
<keyword evidence="3" id="KW-0597">Phosphoprotein</keyword>
<dbReference type="Proteomes" id="UP000288429">
    <property type="component" value="Unassembled WGS sequence"/>
</dbReference>
<feature type="domain" description="Carrier" evidence="8">
    <location>
        <begin position="795"/>
        <end position="871"/>
    </location>
</feature>
<name>A0A428SZL2_9HYPO</name>
<evidence type="ECO:0000256" key="7">
    <source>
        <dbReference type="SAM" id="MobiDB-lite"/>
    </source>
</evidence>
<dbReference type="Gene3D" id="1.10.1200.10">
    <property type="entry name" value="ACP-like"/>
    <property type="match status" value="6"/>
</dbReference>
<dbReference type="SUPFAM" id="SSF47336">
    <property type="entry name" value="ACP-like"/>
    <property type="match status" value="6"/>
</dbReference>
<evidence type="ECO:0000256" key="5">
    <source>
        <dbReference type="ARBA" id="ARBA00023235"/>
    </source>
</evidence>
<dbReference type="SUPFAM" id="SSF56801">
    <property type="entry name" value="Acetyl-CoA synthetase-like"/>
    <property type="match status" value="5"/>
</dbReference>
<comment type="caution">
    <text evidence="9">The sequence shown here is derived from an EMBL/GenBank/DDBJ whole genome shotgun (WGS) entry which is preliminary data.</text>
</comment>
<feature type="domain" description="Carrier" evidence="8">
    <location>
        <begin position="4953"/>
        <end position="5029"/>
    </location>
</feature>
<dbReference type="EMBL" id="NIZV01000306">
    <property type="protein sequence ID" value="RSL95096.1"/>
    <property type="molecule type" value="Genomic_DNA"/>
</dbReference>
<dbReference type="FunFam" id="3.30.559.30:FF:000003">
    <property type="entry name" value="Nonribosomal peptide synthase SidD"/>
    <property type="match status" value="2"/>
</dbReference>
<comment type="pathway">
    <text evidence="1">Secondary metabolite biosynthesis.</text>
</comment>
<dbReference type="InterPro" id="IPR020806">
    <property type="entry name" value="PKS_PP-bd"/>
</dbReference>
<keyword evidence="4" id="KW-0436">Ligase</keyword>
<feature type="domain" description="Carrier" evidence="8">
    <location>
        <begin position="7097"/>
        <end position="7173"/>
    </location>
</feature>
<dbReference type="PANTHER" id="PTHR45398:SF1">
    <property type="entry name" value="ENZYME, PUTATIVE (JCVI)-RELATED"/>
    <property type="match status" value="1"/>
</dbReference>
<dbReference type="InterPro" id="IPR020845">
    <property type="entry name" value="AMP-binding_CS"/>
</dbReference>
<dbReference type="NCBIfam" id="TIGR01733">
    <property type="entry name" value="AA-adenyl-dom"/>
    <property type="match status" value="5"/>
</dbReference>
<accession>A0A428SZL2</accession>
<dbReference type="FunFam" id="3.40.50.12780:FF:000014">
    <property type="entry name" value="Nonribosomal peptide synthetase 1"/>
    <property type="match status" value="5"/>
</dbReference>
<dbReference type="GO" id="GO:0016853">
    <property type="term" value="F:isomerase activity"/>
    <property type="evidence" value="ECO:0007669"/>
    <property type="project" value="UniProtKB-KW"/>
</dbReference>
<dbReference type="GO" id="GO:0019748">
    <property type="term" value="P:secondary metabolic process"/>
    <property type="evidence" value="ECO:0007669"/>
    <property type="project" value="UniProtKB-ARBA"/>
</dbReference>
<dbReference type="CDD" id="cd19545">
    <property type="entry name" value="FUM14_C_NRPS-like"/>
    <property type="match status" value="2"/>
</dbReference>
<dbReference type="Gene3D" id="3.40.50.12780">
    <property type="entry name" value="N-terminal domain of ligase-like"/>
    <property type="match status" value="5"/>
</dbReference>
<dbReference type="CDD" id="cd19542">
    <property type="entry name" value="CT_NRPS-like"/>
    <property type="match status" value="4"/>
</dbReference>
<dbReference type="Pfam" id="PF00668">
    <property type="entry name" value="Condensation"/>
    <property type="match status" value="9"/>
</dbReference>
<dbReference type="Pfam" id="PF00501">
    <property type="entry name" value="AMP-binding"/>
    <property type="match status" value="5"/>
</dbReference>
<dbReference type="FunFam" id="3.30.559.10:FF:000016">
    <property type="entry name" value="Nonribosomal peptide synthase Pes1"/>
    <property type="match status" value="2"/>
</dbReference>
<evidence type="ECO:0000256" key="1">
    <source>
        <dbReference type="ARBA" id="ARBA00005179"/>
    </source>
</evidence>
<comment type="similarity">
    <text evidence="6">Belongs to the NRP synthetase family.</text>
</comment>
<dbReference type="InterPro" id="IPR006162">
    <property type="entry name" value="Ppantetheine_attach_site"/>
</dbReference>
<proteinExistence type="inferred from homology"/>
<evidence type="ECO:0000313" key="9">
    <source>
        <dbReference type="EMBL" id="RSL95096.1"/>
    </source>
</evidence>
<sequence length="7647" mass="842793">MHTIHPNPFETFKTMEPPACSCIQVSGRSMQDLEPSIFPAFDVGEKTESESLGLTSRLGCTVRGDLPQTCSVLCTAWGVLLGCFTGLETVCFGLANHSTTTTSGHGHDVTPTAQLNMPANESIQNILTGGRSNLFLLPETKAKTLFNTALSIRNFTSEASKDEDDESRARSQDFVSWCKIRMSVDPITLDTVLSWDPAFMTREQAANISNTYDKIVCEMIIHPETLVSNLNWFGDQNERQVLAWNSNPKNNVQECIHQAVSKHGELRPDAEAVCAWDGSFSYSQLLSLSDRLACRLQASGVGPEVFVPICFDKSKWTVVAMLAVSKAGGIFLPLDPTHPLPRLQSLARKVQAQTILCSPQHQGMLESVAAEVIPVDDELFTQLAEHGGDEVNCGSWSNGAYMIFTSGSTGVPKGALIQHGALLSSALAHGPAMMMDSNTRSLHFAASTFDVSITEILTCLVLGGCVCIPSEDARLNAIEEAITQLRANWALLTPTFVKFIDPTKVPSLRTLVTGGEAMTQAVIDSWSHINLINCYGPAETAVVSHANPGMRKGKNPLNIGRQVGVHSWVVDRHNHDRLMPVGAVGEMVIEGHTLAREYYMEPEKTSEAFIVDPAWARNQPRQDGHRRMYKTGDLVKYNHDGTFHIAGRKGSQIKFHGQRIELGEIEHHLNVSASIKHGMVVLANEGFCKGRLLAIVQLSDAFNQDLVPRGQPYKLIDGQLEDTARVKVIEAKQLLAERLPAYMIPSMWLAVEFIPRLQSGKLDRKQTAKWVDDMNEVLYRRLNPVTATGSPESLEFSNKTESELHKIWTHVLNLRAEQLGPGQSFLSVGGDSISAMQVMSECKKRGLGLAVSQIIACKSIRALALQVKDIDRPSFHLDTLEQPFELSPIQKLYFARPNHAQGHYNQSFLLRTSQTILESDMRKAIETIIWRHSMLRARFSQGAAGEWKQRVTNEIASSYRLRTLTLASSEEVGRSLADSQTCLEVTNGPLLGIDLINMNGEEDLLFVVAHHLVIDLVSWRIILQELEELLLRPESVTGADRPLPFQVWCKMQLGHAETQTPEQALPIHGIPDGNAEYWGMGDTPNVYGQMAREGFEIGPQQTSLLLSKCHESLRTDIPDVLMAAMIFSFGQTFTDRPIPAVFAEGHGREPWDASTDLSNVVGWFTTIYPVFAGAEAQSSLVETVKLVKDRRRKVPDSGRPYFASRWLTEAGDKAFSRHWPLEITFNYLGQYQQLEREGALFTPVSDIAGEVKGATDGADVGPLTTCISLFEVSAVIIKGYLRFSFVFNQNMNHQAEIRQWIASCQHSLGTLIESLSVMPPELTLSDFPLLSLTYDRLRLLAEKKLPQAGVGSIALVEDAYPCSPMQSGLLISTTKNSAFYAAYTLHEVKSRSSLPVDVTKLANAWKRMIEYHPMLRTIFVESVAQQDSLYDQVVLKEVDLPVIVSEKDTEEDALAALSAPPLHQKDNSQLLHHFEVCTTKSGKVFCRLDISHVIMDGTSLSILFRDLAMAYDGSRGSGEGPLYRNYIKHLQDQAIQPGIDYWKSYLAGVEPCHFPVLDDGNVVESKDLRYLRVKFGELAELQSLCDDQGVTIVNAIYAAWALTLRLYTASAEVTFGYLTSARDLEIQGISDVVGPVINIVPCRVNLDASTTLADIMNLVQTDYLDSLEYRHIPLAEVQHALQLSDVALFNTAVSYRKLLPTLQNPPDLVFEECRPTYDPDEYNVSVNIEAGEDEMAIDLMYWSDTLSDRQAANVASTFTRALSNVLHHCNQPIAQLDHLGSWHHQQLCEWNGQMPEAVESCLHDLFKQQAVSRPDAPAVASWDMDFTYAELDDASTRLAHHIISLGVGVEDFVLVCFDKSAFAIVAMLAILKAGSVSVPLDPAHPDTALRLRAEDTGASLALVAPSVVSRISKMVKTAVAVDAQLLQAISMTQEGVSLPQVTPQNACFVIYTSGSTGRPKGVVLEHRGIATNAAYSGPKLGYEQDSRVLQFASHTFDNSLAEIFTTLTRGGCVCVPSDHERLNDLAGTINRYEVTLADITPTVACFLHPADVRTLKTLALGGEAVTAKCVDIWRDFVSLQCCYGPSECSINSTYSGEIAKPGRATNIGRAIGSVAWVVDASDHNSLAPIGCLGELLIDGPIVSRGYLNLPERMAQSFIPPPPCVERILRGVDPDRKLYKTGDLVCYNSDGTLTYFGRKDTQVKLNGQRIELGEIEHHIEKNLPESWLSAVELIVSEGRKSLACFVCADADVSLPDSSHESIILDIDDVFRALAKALERDLSTVVPAYMVPSMWLPIRKMPLTPSGKLDRRSLRLLAQAVPTELMSSYKLASKSGRAPSSEAEKQLASMWAHVLNIDLASIGVEDHFFRLGGDSINAMRLVTLARQSDISLTVASIFQKATLLDMANSAFPMSKATATAVQPFSLLPNVASMDVLRREVAAFARVDIDAIQDMYPCTATQEGLMAFSTRQPGAYVAQLVYRLPDNIDADRFKRACHLVVQAEPTLRTRIVHADDVGSVQVVLADDAPQWSTVSSLSDAEQSRRLIPLHNGGRLTDYNLVKDGSTGVFFVWTIHHALYDGWCLPLILDKIKRCYQEAPLSPAQLSGPSYSNFIRYLAGIDLDQARDFWKSHLSNVSAQHFPRLPSPDYQASASSMVIHKADLIHQSGTEITTATRIRTAWALTVSTYSAADDVVFWETVTGRDAPVPGIEEMVGVTLATVPMRMVLEPSKTVAELLGYVQAQSAAVRTHQHTGIQYIRRINVDTALACGAQNLVAINHGSRESTDSFWDEETNEMAGTNFYSYPLMLSCHIGDGELETVVHFDPDVISASQMRRVMDQFALMLESVSSSELMNGKVEDLCILTPNDLQTLQDMNHAKTPLVDRLIHHVIQDRGIIQAQDKLAIHAWDQDLTYAELDSQSTRLACVLVENGVGASSIVPFCMEKSSLVVVSILAILKCSAAFVPLDPAHPDARIRDILADVNATVVLCSPQYAGRLGNLGAKAVQVSQTIIHDILPCEQPAVSISTNSPAYIIFTSGTTGKPKGTIVGHSAFCTGATAHGLAMGMDESSRVLQFASYTFDASIMEMLTTLIHGGTVCVPSDEERMGDLAGAISRMHVNWALLTPSVAQLIQPSLVPELKTLVLGGEAMFSAHISSWASSVQLMNAYGPSETSIIASLNPAVTLASGPSNIGRAVGGLCWVVDATNHDRLAPIGVVGELLVEGPILAQGYLKNPQKSAESFITNPRWCNMFPSPSAGPERRFYKTGDLVKLDEDRCILFQGRKDNQVKVNGQRLELSEVEHHLSADPAIQYGLSAVPSSGPFKGRLVAILSLQSLVGTKQEMAGGIRERLARHLAAWMIPSSWIIVNRICLLPSGKLDRRRAVNWVETMTPEQHRLVLHEKSLFALDREPSEVERKLRDAWAKVLGLEVPEMVPFKQSFLHLGGDSISAMQLMAVCRSFGIGVSVGQIMQSKSIIELASRVTTVEEAVHDQEQENEYFDLSPIQKVYFECMGTESTHFNQSMLVRTGRTISSQQLSTALDTVVKTHSMLRARFSQANGTWSQRITGNISGSYTLRSHASADHGRLTALIEESQKCLDIVEGPLLAADIFEMEETGNQMVSFVAHHLVVDVVSWNIILQDLEGLLSPATYSPVKPLSFQTWSHLQREEAQGTTLQNVFHDVPMPQQDLSYWGMQGVPNLHGDSTTETMEIAIDDSLLLLGPCHEALQTDVVDVLIASLLASFRQTFPERHSVPSIFNEGHGREPLDDKIDLSRTVGWFTTLCPVYLPDSLPPKPDILDVVRWIRDFRRKLPGKGRPHFAHNMLSPESEPTTREWPVEVAFNFLGQTQQPGSEESLFKSLDGGMLDSVSSETDIGANVPRLALIEISASFYGSSLSFSFSLNRRMGRQSCIRNWIGACKDYIHQAVQQLSQVRYEQPTTDLSLLPLAFGAQSRIEARLTELGITHLGDIEAAYPCTPAQQGILFAQIRDPEYYSYSITFYVNHAQPDGVEVERLADAWGHVVQRHSTLRTVFVDNLLEEGAMDQVVLRKYLPNTAFFECSGNEQDERLVHRSRLGLPVNQPPHRLNIFKTPQGTVLCVLEMSHAIADGTSMPILFRDLSLAYEGGLVATTTLSVYRDYVAHLQRSRSSRNIDYWKDYLTGLDPCHLPSLTDGAAEPKVLRALDWGISRAADLQAFCTERGVTLSNILQVAWALVLQAYTGLDDVGYGYLVAGRDIPVRDIDEAVGVFINMVVCRVRLDPSTSLGDVIKTVQEDFATAMNHEQVSLAELQHAMGISNEPLFNTAYSFQRRSVSKSMATGPTSFDVSNAQDPSEYDMTVNVEVWDSNVELQLCYWTDKISDLHARNIASTFDQILTSIVSSDLTVPIGQLNTISNHCLQQLALWNNAEPEFLDKCVHHVFEHNAQQRPETPAIQAWDASFTYLELDAVATKLASHLVSLGVRPETYVPLCFEKSAWTVVATMAVLKAGAAFANLDPTHPPERVNFLVHNVDAELILCSPSLTVKFEGLGIPTFAVGPETVSLLPDVPADSLRTQVEPNNPAYIIFTSGSTGLPKPTIIEHGAFTTGATAHAKAIKMTSASRVLQFASHTFDASVMEILSTLVVGGCICIPSDQERMNDLAAAITKLNVNWALLTPSVASVLRPDSVPTLQVLVTGGEAMSSDHITKWANHAALVNAYGPSETSVIATTSTKVDQDGNVLNSDAATIGHAVGSRCWVVDPRNHNRLTPIGGIGELVVEGPIVARGYLGNEAKTRDAFIQHPPWRTGIKLTGDRTDGMYKTGDLVAYNSDGSLSYRARKDTQIKLNGQRIELGEIEHHVKANLPAHVQSAVDLVVPQSQTSTKVLAVFFTSGDEKVEGETSPETDAILLPMSSASTKLGQSLKTALRGALPSHMVPSAYIPVVKMPWTLAGKLDRSKLKALVQSMPPMQMAPYKLVGVRKERAPITSMQRKLQKVWGKILSIDSDTISRDDNFFRLGGDSVGAMKLVAAARMEDVVLTVMNIFKSPVLSDMATSCKRSNDIPSIVVNRLSLLRGVASPSLLLHELAERCSIQRSQIQDVYPCSSLQEGLVASSIQKPGAYVARNVFELPPSIDVDRLKVAWQKTVDQVDILRSRIVNSQSLKSYQVVTEPHAIDWDSFSSLESAIAKTRPVPEHNGGALARYAIVSSADSGSQYFVWTVHHALYDAWSMPSLLKLVSQCYYQAGAENLCPAVPFANFVKYLADIDVQASDEFWKAKLQSASSASHFPTMSSATGAESSHASLEHTIEYKRGDLGMDITIPQVVRAAWALLLGSQTGSDDVVFGETLSGRDVALDRVEDIMGPTLTTVPSRVQIDRTATVGHFLRALHEQAIDVIPHQHAGLQHIKRLGGAMAAACDFRNLLVIQSTDETTSQQDLLQPLQSDMEQANFFTYPLVVECFIEAHNLVLIIHHDEGVVTSWQAERVALQFGSLVEQLIRLSREPTRKLMEIRLYSQEDIQMIMQWNQQTSEPVQDTIPSLFWQSATMQPDATIIRAWDGHLSYEAVSQYAVRLAKLLVQKGVRAETLVPCCMDKSLWTTVAMLAVILAGGAIVGLDPAHPPARHAEITRDCAAHLALCSPQYQDRFDNLVESVILVNADLFTADLSSPQDLPTVTSRDAAFIIYTSGSTGKAKGVVIDHGSFCASAKAFMQRMNLTSTSSVFHFTSYAFDIAMGETFGALTSGACLCIPSEEMRLTDLPGAINTLEATWAFLTPSVANIQDPSKFKTLRTLVCGGEAMTPETISTWADKVELMNGYGPTETTIFAVANADVSVTRDHTHIGRAMSGGHTWVVDPRDHNCLVPVGCVGELLISGPIVSRGYLNDSTRTAESFVESPAWMHSFISDVDHPRSLRLYKTGDLVKYSPDGTLIYMGRKDHQVKLNGQRMELGEIEARLESDPNIRHALVSLPKSGVLKGRLVAIISLEQLVPDKSCLESSEFIPVSASTVEHAQAQISAFQNHLSESLPPFMIPSAWFVVEAIPLLLSGKLDRASAQAWLINMDSETCGMALSSERSEDVADSEMTSVGRQLRRIWASVLNIDDEVMPMNRSLISLGGDSIMAIQITTRCRDQSFGLSMQQIMKAKSIAELATLIETEDRQTQDGALQYEEETDDAFQLSPIQQFFFNNSSNKDHGDRFNQSQLLSVRDLIDVSRFKQALDALVHRHPMLRAHFKTSPDGLWTQHIESDIGNSYSFRFHKSVTRADMISSINTSQRDIHISKTFVVDLFEQRDGPQVVSLVAHHLVVDIVSWINIIQDLETFLSAAPPILPKPLSFQKWHAAQVEHAKSLERHGDDLLPFPVQPADLDFWGMSNTANTYGDVIQKSFVLSDADVISLVLRDSHTTLRTEPLDLFISALLSSFGQTFEERELPTLFNEGHGREPWDDTIDLSQTVGWFTSLCPVHVPRRDFDPEDIIDGVRKIKDVRRSIPSNGRPYFARCYLTESGKPHRRNHEPMEVLLNFLGRTQQTIQGNSLFGSVDLSMSKEELAATSDVAPETHRTALFEISISIVDQGVSFTFMYNQHMLHQDRIEKWVSNCEEVLVNTARRLSEATSTPTLSDFPLMPIGYTELRELMAKSLPTARVRFDDVADIYPCSPMQTGILLSQLLDPSHYLFHTVLEVTCPSGSTIDTAKLSQACQQVIDRHPALRTVFVDSVYRGGFFDQVVLKAPGSRIATIQCREIDVMVRLNSRSLEKTNKKCDGPMLPYQITICQTPQGKVFIKVEMNHAITDGASTSVMLRDISAAYTNTLPSTEAPSYKECIQYISNQSTESSLRFWSNYLSGAQFTGFPTINPGITTVRRLGSVEVEFDRFSELHSLGRETGVTLSNMIIAAWALILRTYTKSEDVCLGYLASGRDAPIDGIDDIIGPLINMLVFRFRFSPDMLLKRLFLQAQEDYMASLPYQHFSLARLSHALGQAKRGFFNTAISIQSAGSPSGSDLDALTYESVEAFDPSEFAITINSNTTRGDEGIVFRYWTDVLSGSQAEDLAITMSELLSDFIDHHERDLSHLRLFKGPQQPPTSGHSHTHEIDHWEFQHDGSKSEATIHNSTSSESSTDVSAEVFSSPNASQPSTRDRDRIHHKLLALWRDTLGLGSSEVSYDDSFFELGGDSIIAMSMVGNARELEISLTVADIFNSPNFGSMLNCLLDRSYRDYDTASSNDKSYLSDSKNERAADAEQAYQPFSMLGQDDAEQFVRDHVCTVAGVSRASIVDVLPTTDFQTQAIAGSLLDSRWMLNYFHLDSSGPLDIGLLRESITNVVNCYDVLRTVFVPHHKRYLQVVLRHIQPQLTVHDVNDIDQFTSQLESSHRQEVPHPEHSALRFVVARLKSSVRHRVFIRISHAQYDGVCFPAILEALKACYEGEPLFPTPSYSTYIRGALGKINSGHYAYWKALMKDSTPTHVTQRQSPLLHTTPTQVLKRVVSTPSLASSNITTATVVKAAWATVLAKVTGKTDIVFGHLISGRNVSSVPGIESIVGPCLNVVPVRVCHQPSWTVLHLLQHIQKQQVDNMPYESLGFREIIDKCTDWDYDGTNGFSTIVQHQSMPQTGALEIGGNIYQVGAMASQEDAADFSVVTTPQSMNSTEVCLLYSRDGAAGHALAEDMFDSLCNSITAFSESLDRLVEVS</sequence>
<dbReference type="CDD" id="cd19534">
    <property type="entry name" value="E_NRPS"/>
    <property type="match status" value="3"/>
</dbReference>
<dbReference type="GO" id="GO:0031177">
    <property type="term" value="F:phosphopantetheine binding"/>
    <property type="evidence" value="ECO:0007669"/>
    <property type="project" value="InterPro"/>
</dbReference>
<dbReference type="PROSITE" id="PS50075">
    <property type="entry name" value="CARRIER"/>
    <property type="match status" value="6"/>
</dbReference>
<feature type="domain" description="Carrier" evidence="8">
    <location>
        <begin position="3404"/>
        <end position="3481"/>
    </location>
</feature>
<dbReference type="InterPro" id="IPR010071">
    <property type="entry name" value="AA_adenyl_dom"/>
</dbReference>
<evidence type="ECO:0000256" key="4">
    <source>
        <dbReference type="ARBA" id="ARBA00022598"/>
    </source>
</evidence>
<evidence type="ECO:0000313" key="10">
    <source>
        <dbReference type="Proteomes" id="UP000288429"/>
    </source>
</evidence>
<evidence type="ECO:0000256" key="2">
    <source>
        <dbReference type="ARBA" id="ARBA00022450"/>
    </source>
</evidence>
<dbReference type="Gene3D" id="3.30.300.30">
    <property type="match status" value="5"/>
</dbReference>
<reference evidence="9 10" key="1">
    <citation type="submission" date="2017-06" db="EMBL/GenBank/DDBJ databases">
        <title>Cmopartive genomic analysis of Ambrosia Fusariam Clade fungi.</title>
        <authorList>
            <person name="Stajich J.E."/>
            <person name="Carrillo J."/>
            <person name="Kijimoto T."/>
            <person name="Eskalen A."/>
            <person name="O'Donnell K."/>
            <person name="Kasson M."/>
        </authorList>
    </citation>
    <scope>NUCLEOTIDE SEQUENCE [LARGE SCALE GENOMIC DNA]</scope>
    <source>
        <strain evidence="9 10">NRRL 20438</strain>
    </source>
</reference>
<dbReference type="NCBIfam" id="NF003417">
    <property type="entry name" value="PRK04813.1"/>
    <property type="match status" value="5"/>
</dbReference>
<evidence type="ECO:0000259" key="8">
    <source>
        <dbReference type="PROSITE" id="PS50075"/>
    </source>
</evidence>
<feature type="region of interest" description="Disordered" evidence="7">
    <location>
        <begin position="7060"/>
        <end position="7099"/>
    </location>
</feature>
<dbReference type="SMART" id="SM00823">
    <property type="entry name" value="PKS_PP"/>
    <property type="match status" value="4"/>
</dbReference>
<dbReference type="PROSITE" id="PS00455">
    <property type="entry name" value="AMP_BINDING"/>
    <property type="match status" value="5"/>
</dbReference>
<dbReference type="InterPro" id="IPR001242">
    <property type="entry name" value="Condensation_dom"/>
</dbReference>
<dbReference type="PANTHER" id="PTHR45398">
    <property type="match status" value="1"/>
</dbReference>
<evidence type="ECO:0000256" key="6">
    <source>
        <dbReference type="ARBA" id="ARBA00029454"/>
    </source>
</evidence>
<keyword evidence="5" id="KW-0413">Isomerase</keyword>
<dbReference type="Gene3D" id="3.30.559.30">
    <property type="entry name" value="Nonribosomal peptide synthetase, condensation domain"/>
    <property type="match status" value="9"/>
</dbReference>
<organism evidence="9 10">
    <name type="scientific">Fusarium ambrosium</name>
    <dbReference type="NCBI Taxonomy" id="131363"/>
    <lineage>
        <taxon>Eukaryota</taxon>
        <taxon>Fungi</taxon>
        <taxon>Dikarya</taxon>
        <taxon>Ascomycota</taxon>
        <taxon>Pezizomycotina</taxon>
        <taxon>Sordariomycetes</taxon>
        <taxon>Hypocreomycetidae</taxon>
        <taxon>Hypocreales</taxon>
        <taxon>Nectriaceae</taxon>
        <taxon>Fusarium</taxon>
        <taxon>Fusarium solani species complex</taxon>
    </lineage>
</organism>
<dbReference type="SUPFAM" id="SSF52777">
    <property type="entry name" value="CoA-dependent acyltransferases"/>
    <property type="match status" value="19"/>
</dbReference>
<dbReference type="FunFam" id="1.10.1200.10:FF:000005">
    <property type="entry name" value="Nonribosomal peptide synthetase 1"/>
    <property type="match status" value="2"/>
</dbReference>
<dbReference type="GO" id="GO:0016874">
    <property type="term" value="F:ligase activity"/>
    <property type="evidence" value="ECO:0007669"/>
    <property type="project" value="UniProtKB-KW"/>
</dbReference>
<dbReference type="FunFam" id="3.30.559.30:FF:000005">
    <property type="entry name" value="Nonribosomal peptide synthase Pes1"/>
    <property type="match status" value="2"/>
</dbReference>
<protein>
    <recommendedName>
        <fullName evidence="8">Carrier domain-containing protein</fullName>
    </recommendedName>
</protein>
<feature type="domain" description="Carrier" evidence="8">
    <location>
        <begin position="6046"/>
        <end position="6122"/>
    </location>
</feature>
<dbReference type="InterPro" id="IPR000873">
    <property type="entry name" value="AMP-dep_synth/lig_dom"/>
</dbReference>
<dbReference type="CDD" id="cd05918">
    <property type="entry name" value="A_NRPS_SidN3_like"/>
    <property type="match status" value="5"/>
</dbReference>
<keyword evidence="2" id="KW-0596">Phosphopantetheine</keyword>
<dbReference type="FunFam" id="3.40.50.980:FF:000001">
    <property type="entry name" value="Non-ribosomal peptide synthetase"/>
    <property type="match status" value="1"/>
</dbReference>
<dbReference type="Gene3D" id="3.30.559.10">
    <property type="entry name" value="Chloramphenicol acetyltransferase-like domain"/>
    <property type="match status" value="9"/>
</dbReference>
<dbReference type="FunFam" id="3.30.559.30:FF:000002">
    <property type="entry name" value="Nonribosomal peptide synthase Pes1"/>
    <property type="match status" value="3"/>
</dbReference>
<dbReference type="PROSITE" id="PS00012">
    <property type="entry name" value="PHOSPHOPANTETHEINE"/>
    <property type="match status" value="2"/>
</dbReference>
<feature type="compositionally biased region" description="Low complexity" evidence="7">
    <location>
        <begin position="7072"/>
        <end position="7085"/>
    </location>
</feature>
<dbReference type="FunFam" id="3.30.300.30:FF:000015">
    <property type="entry name" value="Nonribosomal peptide synthase SidD"/>
    <property type="match status" value="5"/>
</dbReference>
<evidence type="ECO:0000256" key="3">
    <source>
        <dbReference type="ARBA" id="ARBA00022553"/>
    </source>
</evidence>
<dbReference type="InterPro" id="IPR023213">
    <property type="entry name" value="CAT-like_dom_sf"/>
</dbReference>
<dbReference type="InterPro" id="IPR042099">
    <property type="entry name" value="ANL_N_sf"/>
</dbReference>
<gene>
    <name evidence="9" type="ORF">CDV31_014046</name>
</gene>
<dbReference type="InterPro" id="IPR045851">
    <property type="entry name" value="AMP-bd_C_sf"/>
</dbReference>